<evidence type="ECO:0000313" key="8">
    <source>
        <dbReference type="EMBL" id="PMB97255.1"/>
    </source>
</evidence>
<dbReference type="AlphaFoldDB" id="A0A2N6PEY9"/>
<feature type="transmembrane region" description="Helical" evidence="6">
    <location>
        <begin position="113"/>
        <end position="134"/>
    </location>
</feature>
<comment type="subcellular location">
    <subcellularLocation>
        <location evidence="1">Membrane</location>
        <topology evidence="1">Multi-pass membrane protein</topology>
    </subcellularLocation>
</comment>
<reference evidence="8 9" key="1">
    <citation type="submission" date="2017-09" db="EMBL/GenBank/DDBJ databases">
        <title>Bacterial strain isolated from the female urinary microbiota.</title>
        <authorList>
            <person name="Thomas-White K."/>
            <person name="Kumar N."/>
            <person name="Forster S."/>
            <person name="Putonti C."/>
            <person name="Lawley T."/>
            <person name="Wolfe A.J."/>
        </authorList>
    </citation>
    <scope>NUCLEOTIDE SEQUENCE [LARGE SCALE GENOMIC DNA]</scope>
    <source>
        <strain evidence="8 9">UMB0680</strain>
    </source>
</reference>
<evidence type="ECO:0000259" key="7">
    <source>
        <dbReference type="Pfam" id="PF04138"/>
    </source>
</evidence>
<feature type="transmembrane region" description="Helical" evidence="6">
    <location>
        <begin position="37"/>
        <end position="57"/>
    </location>
</feature>
<evidence type="ECO:0000256" key="5">
    <source>
        <dbReference type="ARBA" id="ARBA00023136"/>
    </source>
</evidence>
<keyword evidence="5 6" id="KW-0472">Membrane</keyword>
<sequence length="153" mass="17427">MEMRKEAKRVAKFSVVGLVAFGVDFLVFNLLRPEALGIGPMWAKIISVTLATLVAWLGSRYWTFRDGRNRSATREAVWFFVVNAIGLLIAMACLWVSHYLLGFRSALADNISANVVGVGLGNIFRYLMYRLVVYRVTPRRRKRRREVLNVDGD</sequence>
<protein>
    <submittedName>
        <fullName evidence="8">GtrA family protein</fullName>
    </submittedName>
</protein>
<dbReference type="PANTHER" id="PTHR38459">
    <property type="entry name" value="PROPHAGE BACTOPRENOL-LINKED GLUCOSE TRANSLOCASE HOMOLOG"/>
    <property type="match status" value="1"/>
</dbReference>
<accession>A0A2N6PEY9</accession>
<keyword evidence="3 6" id="KW-0812">Transmembrane</keyword>
<evidence type="ECO:0000256" key="6">
    <source>
        <dbReference type="SAM" id="Phobius"/>
    </source>
</evidence>
<name>A0A2N6PEY9_9MICO</name>
<comment type="caution">
    <text evidence="8">The sequence shown here is derived from an EMBL/GenBank/DDBJ whole genome shotgun (WGS) entry which is preliminary data.</text>
</comment>
<dbReference type="GO" id="GO:0005886">
    <property type="term" value="C:plasma membrane"/>
    <property type="evidence" value="ECO:0007669"/>
    <property type="project" value="TreeGrafter"/>
</dbReference>
<dbReference type="InterPro" id="IPR051401">
    <property type="entry name" value="GtrA_CellWall_Glycosyl"/>
</dbReference>
<comment type="similarity">
    <text evidence="2">Belongs to the GtrA family.</text>
</comment>
<dbReference type="Proteomes" id="UP000235703">
    <property type="component" value="Unassembled WGS sequence"/>
</dbReference>
<gene>
    <name evidence="8" type="ORF">CJ198_11960</name>
</gene>
<dbReference type="RefSeq" id="WP_102162842.1">
    <property type="nucleotide sequence ID" value="NZ_PNFZ01000008.1"/>
</dbReference>
<feature type="transmembrane region" description="Helical" evidence="6">
    <location>
        <begin position="12"/>
        <end position="31"/>
    </location>
</feature>
<dbReference type="GO" id="GO:0000271">
    <property type="term" value="P:polysaccharide biosynthetic process"/>
    <property type="evidence" value="ECO:0007669"/>
    <property type="project" value="InterPro"/>
</dbReference>
<keyword evidence="4 6" id="KW-1133">Transmembrane helix</keyword>
<dbReference type="OrthoDB" id="9807815at2"/>
<dbReference type="EMBL" id="PNFZ01000008">
    <property type="protein sequence ID" value="PMB97255.1"/>
    <property type="molecule type" value="Genomic_DNA"/>
</dbReference>
<keyword evidence="9" id="KW-1185">Reference proteome</keyword>
<dbReference type="Pfam" id="PF04138">
    <property type="entry name" value="GtrA_DPMS_TM"/>
    <property type="match status" value="1"/>
</dbReference>
<feature type="transmembrane region" description="Helical" evidence="6">
    <location>
        <begin position="77"/>
        <end position="101"/>
    </location>
</feature>
<evidence type="ECO:0000256" key="2">
    <source>
        <dbReference type="ARBA" id="ARBA00009399"/>
    </source>
</evidence>
<proteinExistence type="inferred from homology"/>
<evidence type="ECO:0000256" key="1">
    <source>
        <dbReference type="ARBA" id="ARBA00004141"/>
    </source>
</evidence>
<dbReference type="PANTHER" id="PTHR38459:SF1">
    <property type="entry name" value="PROPHAGE BACTOPRENOL-LINKED GLUCOSE TRANSLOCASE HOMOLOG"/>
    <property type="match status" value="1"/>
</dbReference>
<organism evidence="8 9">
    <name type="scientific">Brevibacterium luteolum</name>
    <dbReference type="NCBI Taxonomy" id="199591"/>
    <lineage>
        <taxon>Bacteria</taxon>
        <taxon>Bacillati</taxon>
        <taxon>Actinomycetota</taxon>
        <taxon>Actinomycetes</taxon>
        <taxon>Micrococcales</taxon>
        <taxon>Brevibacteriaceae</taxon>
        <taxon>Brevibacterium</taxon>
    </lineage>
</organism>
<evidence type="ECO:0000256" key="4">
    <source>
        <dbReference type="ARBA" id="ARBA00022989"/>
    </source>
</evidence>
<evidence type="ECO:0000313" key="9">
    <source>
        <dbReference type="Proteomes" id="UP000235703"/>
    </source>
</evidence>
<dbReference type="InterPro" id="IPR007267">
    <property type="entry name" value="GtrA_DPMS_TM"/>
</dbReference>
<feature type="domain" description="GtrA/DPMS transmembrane" evidence="7">
    <location>
        <begin position="12"/>
        <end position="133"/>
    </location>
</feature>
<evidence type="ECO:0000256" key="3">
    <source>
        <dbReference type="ARBA" id="ARBA00022692"/>
    </source>
</evidence>